<accession>A0A1J4KAC3</accession>
<dbReference type="InterPro" id="IPR015943">
    <property type="entry name" value="WD40/YVTN_repeat-like_dom_sf"/>
</dbReference>
<dbReference type="Proteomes" id="UP000179807">
    <property type="component" value="Unassembled WGS sequence"/>
</dbReference>
<protein>
    <recommendedName>
        <fullName evidence="3">Anaphase-promoting complex subunit 4 WD40 domain-containing protein</fullName>
    </recommendedName>
</protein>
<dbReference type="SMART" id="SM00320">
    <property type="entry name" value="WD40"/>
    <property type="match status" value="5"/>
</dbReference>
<dbReference type="InterPro" id="IPR001680">
    <property type="entry name" value="WD40_rpt"/>
</dbReference>
<keyword evidence="2" id="KW-1185">Reference proteome</keyword>
<evidence type="ECO:0008006" key="3">
    <source>
        <dbReference type="Google" id="ProtNLM"/>
    </source>
</evidence>
<dbReference type="InterPro" id="IPR050995">
    <property type="entry name" value="WD-F-box_domain-protein"/>
</dbReference>
<dbReference type="RefSeq" id="XP_068359780.1">
    <property type="nucleotide sequence ID" value="XM_068504238.1"/>
</dbReference>
<evidence type="ECO:0000313" key="1">
    <source>
        <dbReference type="EMBL" id="OHT06644.1"/>
    </source>
</evidence>
<proteinExistence type="predicted"/>
<sequence>MRKFGNHFEYLEIHDQVVNCVDWVQDKIYSGCLSGDLVELTKDPRSQKYYTSRTSLAHNLAVTDIASSLDGEKIVTSSLDGNCFVTDRETMKPIRTIDCPNAFSPHCAINQRGTVVSVVGKGGSLYIDNFDETFETTFENANDAFFKAVQFYGENETEVIGLARHTLSQVDVETRTTVYSLFGSTAKKAGKLKRSLNCLATNPNQKLVAAGTVSGYIQFFDFTAPDENITEIKVGGQLVEKIKFSNDGKTLAIASSNKRVYLLDMTMLQHPYIEQQRSRIISIAFDHDSKQIVSASEDKTVIIAKIVEDEF</sequence>
<dbReference type="PANTHER" id="PTHR14604">
    <property type="entry name" value="WD40 REPEAT PF20"/>
    <property type="match status" value="1"/>
</dbReference>
<evidence type="ECO:0000313" key="2">
    <source>
        <dbReference type="Proteomes" id="UP000179807"/>
    </source>
</evidence>
<dbReference type="Pfam" id="PF00400">
    <property type="entry name" value="WD40"/>
    <property type="match status" value="2"/>
</dbReference>
<dbReference type="InterPro" id="IPR036322">
    <property type="entry name" value="WD40_repeat_dom_sf"/>
</dbReference>
<organism evidence="1 2">
    <name type="scientific">Tritrichomonas foetus</name>
    <dbReference type="NCBI Taxonomy" id="1144522"/>
    <lineage>
        <taxon>Eukaryota</taxon>
        <taxon>Metamonada</taxon>
        <taxon>Parabasalia</taxon>
        <taxon>Tritrichomonadida</taxon>
        <taxon>Tritrichomonadidae</taxon>
        <taxon>Tritrichomonas</taxon>
    </lineage>
</organism>
<dbReference type="SUPFAM" id="SSF50978">
    <property type="entry name" value="WD40 repeat-like"/>
    <property type="match status" value="1"/>
</dbReference>
<comment type="caution">
    <text evidence="1">The sequence shown here is derived from an EMBL/GenBank/DDBJ whole genome shotgun (WGS) entry which is preliminary data.</text>
</comment>
<dbReference type="VEuPathDB" id="TrichDB:TRFO_25253"/>
<dbReference type="OrthoDB" id="27537at2759"/>
<name>A0A1J4KAC3_9EUKA</name>
<dbReference type="AlphaFoldDB" id="A0A1J4KAC3"/>
<dbReference type="PANTHER" id="PTHR14604:SF4">
    <property type="entry name" value="F-BOX DOMAIN-CONTAINING PROTEIN"/>
    <property type="match status" value="1"/>
</dbReference>
<gene>
    <name evidence="1" type="ORF">TRFO_25253</name>
</gene>
<dbReference type="EMBL" id="MLAK01000719">
    <property type="protein sequence ID" value="OHT06644.1"/>
    <property type="molecule type" value="Genomic_DNA"/>
</dbReference>
<dbReference type="GeneID" id="94838942"/>
<reference evidence="1" key="1">
    <citation type="submission" date="2016-10" db="EMBL/GenBank/DDBJ databases">
        <authorList>
            <person name="Benchimol M."/>
            <person name="Almeida L.G."/>
            <person name="Vasconcelos A.T."/>
            <person name="Perreira-Neves A."/>
            <person name="Rosa I.A."/>
            <person name="Tasca T."/>
            <person name="Bogo M.R."/>
            <person name="de Souza W."/>
        </authorList>
    </citation>
    <scope>NUCLEOTIDE SEQUENCE [LARGE SCALE GENOMIC DNA]</scope>
    <source>
        <strain evidence="1">K</strain>
    </source>
</reference>
<dbReference type="Gene3D" id="2.130.10.10">
    <property type="entry name" value="YVTN repeat-like/Quinoprotein amine dehydrogenase"/>
    <property type="match status" value="2"/>
</dbReference>